<dbReference type="InterPro" id="IPR003011">
    <property type="entry name" value="Cell_cycle_checkpoint_Rad1"/>
</dbReference>
<dbReference type="InterPro" id="IPR003021">
    <property type="entry name" value="Rad1_Rec1_Rad17"/>
</dbReference>
<dbReference type="GO" id="GO:0000077">
    <property type="term" value="P:DNA damage checkpoint signaling"/>
    <property type="evidence" value="ECO:0007669"/>
    <property type="project" value="InterPro"/>
</dbReference>
<reference evidence="6" key="1">
    <citation type="submission" date="2020-11" db="EMBL/GenBank/DDBJ databases">
        <authorList>
            <person name="Whiteford S."/>
        </authorList>
    </citation>
    <scope>NUCLEOTIDE SEQUENCE</scope>
</reference>
<name>A0A8S4DU81_PLUXY</name>
<dbReference type="GO" id="GO:0006281">
    <property type="term" value="P:DNA repair"/>
    <property type="evidence" value="ECO:0007669"/>
    <property type="project" value="UniProtKB-KW"/>
</dbReference>
<dbReference type="Pfam" id="PF02144">
    <property type="entry name" value="Rad1"/>
    <property type="match status" value="1"/>
</dbReference>
<dbReference type="EMBL" id="CAJHNJ030000008">
    <property type="protein sequence ID" value="CAG9104481.1"/>
    <property type="molecule type" value="Genomic_DNA"/>
</dbReference>
<keyword evidence="5" id="KW-0539">Nucleus</keyword>
<comment type="caution">
    <text evidence="6">The sequence shown here is derived from an EMBL/GenBank/DDBJ whole genome shotgun (WGS) entry which is preliminary data.</text>
</comment>
<dbReference type="PRINTS" id="PR01246">
    <property type="entry name" value="RAD1REPAIR"/>
</dbReference>
<evidence type="ECO:0000256" key="1">
    <source>
        <dbReference type="ARBA" id="ARBA00004123"/>
    </source>
</evidence>
<evidence type="ECO:0000313" key="6">
    <source>
        <dbReference type="EMBL" id="CAG9104481.1"/>
    </source>
</evidence>
<evidence type="ECO:0000256" key="4">
    <source>
        <dbReference type="ARBA" id="ARBA00023204"/>
    </source>
</evidence>
<evidence type="ECO:0000256" key="3">
    <source>
        <dbReference type="ARBA" id="ARBA00022763"/>
    </source>
</evidence>
<organism evidence="6 7">
    <name type="scientific">Plutella xylostella</name>
    <name type="common">Diamondback moth</name>
    <name type="synonym">Plutella maculipennis</name>
    <dbReference type="NCBI Taxonomy" id="51655"/>
    <lineage>
        <taxon>Eukaryota</taxon>
        <taxon>Metazoa</taxon>
        <taxon>Ecdysozoa</taxon>
        <taxon>Arthropoda</taxon>
        <taxon>Hexapoda</taxon>
        <taxon>Insecta</taxon>
        <taxon>Pterygota</taxon>
        <taxon>Neoptera</taxon>
        <taxon>Endopterygota</taxon>
        <taxon>Lepidoptera</taxon>
        <taxon>Glossata</taxon>
        <taxon>Ditrysia</taxon>
        <taxon>Yponomeutoidea</taxon>
        <taxon>Plutellidae</taxon>
        <taxon>Plutella</taxon>
    </lineage>
</organism>
<proteinExistence type="inferred from homology"/>
<dbReference type="PANTHER" id="PTHR10870">
    <property type="entry name" value="CELL CYCLE CHECKPOINT PROTEIN RAD1"/>
    <property type="match status" value="1"/>
</dbReference>
<keyword evidence="7" id="KW-1185">Reference proteome</keyword>
<evidence type="ECO:0000256" key="5">
    <source>
        <dbReference type="ARBA" id="ARBA00023242"/>
    </source>
</evidence>
<dbReference type="PRINTS" id="PR01245">
    <property type="entry name" value="RAD1REC1"/>
</dbReference>
<evidence type="ECO:0000256" key="2">
    <source>
        <dbReference type="ARBA" id="ARBA00010991"/>
    </source>
</evidence>
<comment type="subcellular location">
    <subcellularLocation>
        <location evidence="1">Nucleus</location>
    </subcellularLocation>
</comment>
<evidence type="ECO:0000313" key="7">
    <source>
        <dbReference type="Proteomes" id="UP000653454"/>
    </source>
</evidence>
<gene>
    <name evidence="6" type="ORF">PLXY2_LOCUS3150</name>
</gene>
<comment type="similarity">
    <text evidence="2">Belongs to the rad1 family.</text>
</comment>
<dbReference type="PANTHER" id="PTHR10870:SF0">
    <property type="entry name" value="CELL CYCLE CHECKPOINT PROTEIN RAD1"/>
    <property type="match status" value="1"/>
</dbReference>
<accession>A0A8S4DU81</accession>
<sequence length="147" mass="16206">MDDGTSQYYFTASMDSGKILCSLLKAIQFQESAVFCAMPEGLKVTVEEGKCVQASAYVPSDNFNEYHVRPDADVMFKVSLAVLTECLNIFGSGEESSLKMYYRCEGSPLLLVLQPQTVQNVMTDCEIATQTADSVLELRDEDTTEVA</sequence>
<dbReference type="GO" id="GO:0030896">
    <property type="term" value="C:checkpoint clamp complex"/>
    <property type="evidence" value="ECO:0007669"/>
    <property type="project" value="TreeGrafter"/>
</dbReference>
<dbReference type="Proteomes" id="UP000653454">
    <property type="component" value="Unassembled WGS sequence"/>
</dbReference>
<dbReference type="Gene3D" id="3.70.10.10">
    <property type="match status" value="1"/>
</dbReference>
<keyword evidence="3" id="KW-0227">DNA damage</keyword>
<dbReference type="AlphaFoldDB" id="A0A8S4DU81"/>
<keyword evidence="4" id="KW-0234">DNA repair</keyword>
<protein>
    <submittedName>
        <fullName evidence="6">(diamondback moth) hypothetical protein</fullName>
    </submittedName>
</protein>